<dbReference type="InterPro" id="IPR035899">
    <property type="entry name" value="DBL_dom_sf"/>
</dbReference>
<dbReference type="PROSITE" id="PS50010">
    <property type="entry name" value="DH_2"/>
    <property type="match status" value="1"/>
</dbReference>
<proteinExistence type="predicted"/>
<name>A0A8C4QZZ8_EPTBU</name>
<evidence type="ECO:0000256" key="1">
    <source>
        <dbReference type="ARBA" id="ARBA00022443"/>
    </source>
</evidence>
<feature type="domain" description="SH3" evidence="3">
    <location>
        <begin position="480"/>
        <end position="543"/>
    </location>
</feature>
<feature type="domain" description="DH" evidence="4">
    <location>
        <begin position="50"/>
        <end position="157"/>
    </location>
</feature>
<dbReference type="PANTHER" id="PTHR22834:SF20">
    <property type="entry name" value="SH3 DOMAIN-CONTAINING PROTEIN"/>
    <property type="match status" value="1"/>
</dbReference>
<dbReference type="Ensembl" id="ENSEBUT00000022896.1">
    <property type="protein sequence ID" value="ENSEBUP00000022320.1"/>
    <property type="gene ID" value="ENSEBUG00000013740.1"/>
</dbReference>
<dbReference type="InterPro" id="IPR001452">
    <property type="entry name" value="SH3_domain"/>
</dbReference>
<dbReference type="Proteomes" id="UP000694388">
    <property type="component" value="Unplaced"/>
</dbReference>
<evidence type="ECO:0000256" key="2">
    <source>
        <dbReference type="PROSITE-ProRule" id="PRU00192"/>
    </source>
</evidence>
<dbReference type="Gene3D" id="1.20.900.10">
    <property type="entry name" value="Dbl homology (DH) domain"/>
    <property type="match status" value="1"/>
</dbReference>
<dbReference type="InterPro" id="IPR036028">
    <property type="entry name" value="SH3-like_dom_sf"/>
</dbReference>
<dbReference type="Pfam" id="PF00621">
    <property type="entry name" value="RhoGEF"/>
    <property type="match status" value="1"/>
</dbReference>
<dbReference type="GO" id="GO:0005085">
    <property type="term" value="F:guanyl-nucleotide exchange factor activity"/>
    <property type="evidence" value="ECO:0007669"/>
    <property type="project" value="InterPro"/>
</dbReference>
<dbReference type="Gene3D" id="2.30.30.40">
    <property type="entry name" value="SH3 Domains"/>
    <property type="match status" value="2"/>
</dbReference>
<evidence type="ECO:0000313" key="6">
    <source>
        <dbReference type="Proteomes" id="UP000694388"/>
    </source>
</evidence>
<evidence type="ECO:0000259" key="3">
    <source>
        <dbReference type="PROSITE" id="PS50002"/>
    </source>
</evidence>
<sequence>MDDQSDDKEWTVDILLSTTSTTLVILTFASKPLLWWCDFPLPPPCTPHPIGKIMLDLSVLMEEEYMGYCCNYDAAQAALEKYNEDPQMAKIIIQQESQLKHRCTSLSILIQPVQRIMRYPLLLDNLIAKMPPELLGYAELQAATSRFKDINVSINDTKRQQDLRRWWVGRARYTSKHRESVSERLSHLNINTVRKMSSRFGVQFRQAAGFLTLVSLTRVWNLHNNPHRLKCSPLPVTCQRNRLEELVQMPATDLLRAFKIPMFLIQKRNDKLLDVSGSDDGDEDIQHHRSYLEYQTLHSQLLDGLPKFCVLSASLECLIVDLICFTIIVILFLRTPLILKLLRKMFNIAFASSRAESTDICIPAHVTAAYLPLSLFFFGQRRAERRELVFQAHEPSRLYVLRANTWVGNGVDLQLLCGDIVGFLKAHDGSGCSARWLVDCGGIDHKRYIIPKGRGSSGLHHPKSAPSPFSPLNLHPGWIRPSHFRLATYPFQADGPRQMDLIAGQHVHLKRSHDVSGNPEWWLVESNGSDGFVPRAYLVAANSPRHQQSPYPHQKQ</sequence>
<dbReference type="GeneTree" id="ENSGT00950000183088"/>
<dbReference type="SUPFAM" id="SSF50044">
    <property type="entry name" value="SH3-domain"/>
    <property type="match status" value="1"/>
</dbReference>
<dbReference type="GO" id="GO:0005737">
    <property type="term" value="C:cytoplasm"/>
    <property type="evidence" value="ECO:0007669"/>
    <property type="project" value="TreeGrafter"/>
</dbReference>
<dbReference type="AlphaFoldDB" id="A0A8C4QZZ8"/>
<keyword evidence="6" id="KW-1185">Reference proteome</keyword>
<dbReference type="PROSITE" id="PS50002">
    <property type="entry name" value="SH3"/>
    <property type="match status" value="1"/>
</dbReference>
<dbReference type="SMART" id="SM00326">
    <property type="entry name" value="SH3"/>
    <property type="match status" value="1"/>
</dbReference>
<organism evidence="5 6">
    <name type="scientific">Eptatretus burgeri</name>
    <name type="common">Inshore hagfish</name>
    <dbReference type="NCBI Taxonomy" id="7764"/>
    <lineage>
        <taxon>Eukaryota</taxon>
        <taxon>Metazoa</taxon>
        <taxon>Chordata</taxon>
        <taxon>Craniata</taxon>
        <taxon>Vertebrata</taxon>
        <taxon>Cyclostomata</taxon>
        <taxon>Myxini</taxon>
        <taxon>Myxiniformes</taxon>
        <taxon>Myxinidae</taxon>
        <taxon>Eptatretinae</taxon>
        <taxon>Eptatretus</taxon>
    </lineage>
</organism>
<dbReference type="SUPFAM" id="SSF48065">
    <property type="entry name" value="DBL homology domain (DH-domain)"/>
    <property type="match status" value="1"/>
</dbReference>
<evidence type="ECO:0000259" key="4">
    <source>
        <dbReference type="PROSITE" id="PS50010"/>
    </source>
</evidence>
<reference evidence="5" key="1">
    <citation type="submission" date="2025-08" db="UniProtKB">
        <authorList>
            <consortium name="Ensembl"/>
        </authorList>
    </citation>
    <scope>IDENTIFICATION</scope>
</reference>
<dbReference type="InterPro" id="IPR000219">
    <property type="entry name" value="DH_dom"/>
</dbReference>
<dbReference type="OMA" id="FLCFRPH"/>
<dbReference type="InterPro" id="IPR051492">
    <property type="entry name" value="Dynamin-Rho_GEF"/>
</dbReference>
<accession>A0A8C4QZZ8</accession>
<evidence type="ECO:0000313" key="5">
    <source>
        <dbReference type="Ensembl" id="ENSEBUP00000022320.1"/>
    </source>
</evidence>
<protein>
    <submittedName>
        <fullName evidence="5">Uncharacterized protein</fullName>
    </submittedName>
</protein>
<keyword evidence="1 2" id="KW-0728">SH3 domain</keyword>
<dbReference type="PANTHER" id="PTHR22834">
    <property type="entry name" value="NUCLEAR FUSION PROTEIN FUS2"/>
    <property type="match status" value="1"/>
</dbReference>
<reference evidence="5" key="2">
    <citation type="submission" date="2025-09" db="UniProtKB">
        <authorList>
            <consortium name="Ensembl"/>
        </authorList>
    </citation>
    <scope>IDENTIFICATION</scope>
</reference>